<evidence type="ECO:0000256" key="3">
    <source>
        <dbReference type="SAM" id="SignalP"/>
    </source>
</evidence>
<dbReference type="EMBL" id="JBHRTL010000006">
    <property type="protein sequence ID" value="MFC3155680.1"/>
    <property type="molecule type" value="Genomic_DNA"/>
</dbReference>
<dbReference type="InterPro" id="IPR011990">
    <property type="entry name" value="TPR-like_helical_dom_sf"/>
</dbReference>
<dbReference type="PROSITE" id="PS50005">
    <property type="entry name" value="TPR"/>
    <property type="match status" value="1"/>
</dbReference>
<proteinExistence type="predicted"/>
<feature type="chain" id="PRO_5045534070" evidence="3">
    <location>
        <begin position="24"/>
        <end position="176"/>
    </location>
</feature>
<dbReference type="Gene3D" id="1.25.40.10">
    <property type="entry name" value="Tetratricopeptide repeat domain"/>
    <property type="match status" value="1"/>
</dbReference>
<comment type="caution">
    <text evidence="4">The sequence shown here is derived from an EMBL/GenBank/DDBJ whole genome shotgun (WGS) entry which is preliminary data.</text>
</comment>
<dbReference type="PROSITE" id="PS51257">
    <property type="entry name" value="PROKAR_LIPOPROTEIN"/>
    <property type="match status" value="1"/>
</dbReference>
<dbReference type="SUPFAM" id="SSF48452">
    <property type="entry name" value="TPR-like"/>
    <property type="match status" value="1"/>
</dbReference>
<feature type="signal peptide" evidence="3">
    <location>
        <begin position="1"/>
        <end position="23"/>
    </location>
</feature>
<evidence type="ECO:0000256" key="2">
    <source>
        <dbReference type="SAM" id="MobiDB-lite"/>
    </source>
</evidence>
<dbReference type="InterPro" id="IPR019734">
    <property type="entry name" value="TPR_rpt"/>
</dbReference>
<evidence type="ECO:0000313" key="4">
    <source>
        <dbReference type="EMBL" id="MFC3155680.1"/>
    </source>
</evidence>
<accession>A0ABV7HSZ4</accession>
<dbReference type="Pfam" id="PF14559">
    <property type="entry name" value="TPR_19"/>
    <property type="match status" value="1"/>
</dbReference>
<sequence length="176" mass="19048">MKSMVNKAGSVLALVLMSGCASQMGSNGGAPVEDSGTSVRVPGMEAPAPEQPRRDDTDTGSSDADSEQRNNSGWRVVEPVEEPEAAVPARRNSAVDSLLAQGRSEYRNGDYSRAIASAERALRIDRRNPAVYLLLAENYQRLGNRDQAQQFAQQGLRYSRDDHTVDAALRGVLSEL</sequence>
<dbReference type="SMART" id="SM00028">
    <property type="entry name" value="TPR"/>
    <property type="match status" value="2"/>
</dbReference>
<feature type="region of interest" description="Disordered" evidence="2">
    <location>
        <begin position="23"/>
        <end position="93"/>
    </location>
</feature>
<keyword evidence="5" id="KW-1185">Reference proteome</keyword>
<dbReference type="RefSeq" id="WP_382416514.1">
    <property type="nucleotide sequence ID" value="NZ_AP031500.1"/>
</dbReference>
<evidence type="ECO:0000313" key="5">
    <source>
        <dbReference type="Proteomes" id="UP001595548"/>
    </source>
</evidence>
<reference evidence="5" key="1">
    <citation type="journal article" date="2019" name="Int. J. Syst. Evol. Microbiol.">
        <title>The Global Catalogue of Microorganisms (GCM) 10K type strain sequencing project: providing services to taxonomists for standard genome sequencing and annotation.</title>
        <authorList>
            <consortium name="The Broad Institute Genomics Platform"/>
            <consortium name="The Broad Institute Genome Sequencing Center for Infectious Disease"/>
            <person name="Wu L."/>
            <person name="Ma J."/>
        </authorList>
    </citation>
    <scope>NUCLEOTIDE SEQUENCE [LARGE SCALE GENOMIC DNA]</scope>
    <source>
        <strain evidence="5">KCTC 52141</strain>
    </source>
</reference>
<name>A0ABV7HSZ4_9GAMM</name>
<protein>
    <submittedName>
        <fullName evidence="4">Tetratricopeptide repeat protein</fullName>
    </submittedName>
</protein>
<dbReference type="Proteomes" id="UP001595548">
    <property type="component" value="Unassembled WGS sequence"/>
</dbReference>
<keyword evidence="1" id="KW-0802">TPR repeat</keyword>
<evidence type="ECO:0000256" key="1">
    <source>
        <dbReference type="PROSITE-ProRule" id="PRU00339"/>
    </source>
</evidence>
<feature type="repeat" description="TPR" evidence="1">
    <location>
        <begin position="95"/>
        <end position="128"/>
    </location>
</feature>
<keyword evidence="3" id="KW-0732">Signal</keyword>
<gene>
    <name evidence="4" type="ORF">ACFOEB_10750</name>
</gene>
<organism evidence="4 5">
    <name type="scientific">Gilvimarinus japonicus</name>
    <dbReference type="NCBI Taxonomy" id="1796469"/>
    <lineage>
        <taxon>Bacteria</taxon>
        <taxon>Pseudomonadati</taxon>
        <taxon>Pseudomonadota</taxon>
        <taxon>Gammaproteobacteria</taxon>
        <taxon>Cellvibrionales</taxon>
        <taxon>Cellvibrionaceae</taxon>
        <taxon>Gilvimarinus</taxon>
    </lineage>
</organism>